<dbReference type="CDD" id="cd10148">
    <property type="entry name" value="CsoR-like_DUF156"/>
    <property type="match status" value="1"/>
</dbReference>
<dbReference type="Gene3D" id="3.40.250.10">
    <property type="entry name" value="Rhodanese-like domain"/>
    <property type="match status" value="1"/>
</dbReference>
<dbReference type="AlphaFoldDB" id="A0A0G4K512"/>
<dbReference type="Pfam" id="PF00581">
    <property type="entry name" value="Rhodanese"/>
    <property type="match status" value="1"/>
</dbReference>
<accession>A0A0G4K512</accession>
<dbReference type="PANTHER" id="PTHR43031:SF16">
    <property type="entry name" value="OXIDOREDUCTASE"/>
    <property type="match status" value="1"/>
</dbReference>
<dbReference type="SMART" id="SM00450">
    <property type="entry name" value="RHOD"/>
    <property type="match status" value="1"/>
</dbReference>
<dbReference type="PANTHER" id="PTHR43031">
    <property type="entry name" value="FAD-DEPENDENT OXIDOREDUCTASE"/>
    <property type="match status" value="1"/>
</dbReference>
<dbReference type="PROSITE" id="PS50206">
    <property type="entry name" value="RHODANESE_3"/>
    <property type="match status" value="1"/>
</dbReference>
<dbReference type="CDD" id="cd00158">
    <property type="entry name" value="RHOD"/>
    <property type="match status" value="1"/>
</dbReference>
<gene>
    <name evidence="3" type="ORF">BRSU_0655</name>
</gene>
<protein>
    <submittedName>
        <fullName evidence="3">Rhodanese</fullName>
    </submittedName>
</protein>
<dbReference type="InterPro" id="IPR001763">
    <property type="entry name" value="Rhodanese-like_dom"/>
</dbReference>
<keyword evidence="4" id="KW-1185">Reference proteome</keyword>
<dbReference type="OrthoDB" id="9811244at2"/>
<evidence type="ECO:0000256" key="1">
    <source>
        <dbReference type="ARBA" id="ARBA00005260"/>
    </source>
</evidence>
<dbReference type="GO" id="GO:0046872">
    <property type="term" value="F:metal ion binding"/>
    <property type="evidence" value="ECO:0007669"/>
    <property type="project" value="InterPro"/>
</dbReference>
<feature type="domain" description="Rhodanese" evidence="2">
    <location>
        <begin position="21"/>
        <end position="113"/>
    </location>
</feature>
<dbReference type="Gene3D" id="1.20.58.1000">
    <property type="entry name" value="Metal-sensitive repressor, helix protomer"/>
    <property type="match status" value="1"/>
</dbReference>
<dbReference type="RefSeq" id="WP_048593763.1">
    <property type="nucleotide sequence ID" value="NZ_CVLB01000001.1"/>
</dbReference>
<comment type="similarity">
    <text evidence="1">Belongs to the FrmR/RcnR family.</text>
</comment>
<dbReference type="InterPro" id="IPR036873">
    <property type="entry name" value="Rhodanese-like_dom_sf"/>
</dbReference>
<dbReference type="Proteomes" id="UP000043763">
    <property type="component" value="Unassembled WGS sequence"/>
</dbReference>
<dbReference type="GO" id="GO:0045892">
    <property type="term" value="P:negative regulation of DNA-templated transcription"/>
    <property type="evidence" value="ECO:0007669"/>
    <property type="project" value="UniProtKB-ARBA"/>
</dbReference>
<dbReference type="InterPro" id="IPR050229">
    <property type="entry name" value="GlpE_sulfurtransferase"/>
</dbReference>
<dbReference type="GO" id="GO:0003677">
    <property type="term" value="F:DNA binding"/>
    <property type="evidence" value="ECO:0007669"/>
    <property type="project" value="InterPro"/>
</dbReference>
<evidence type="ECO:0000313" key="3">
    <source>
        <dbReference type="EMBL" id="CRF32220.1"/>
    </source>
</evidence>
<dbReference type="InterPro" id="IPR038390">
    <property type="entry name" value="Metal_Tscrpt_repr_sf"/>
</dbReference>
<dbReference type="SUPFAM" id="SSF52821">
    <property type="entry name" value="Rhodanese/Cell cycle control phosphatase"/>
    <property type="match status" value="1"/>
</dbReference>
<organism evidence="3 4">
    <name type="scientific">Brachyspira suanatina</name>
    <dbReference type="NCBI Taxonomy" id="381802"/>
    <lineage>
        <taxon>Bacteria</taxon>
        <taxon>Pseudomonadati</taxon>
        <taxon>Spirochaetota</taxon>
        <taxon>Spirochaetia</taxon>
        <taxon>Brachyspirales</taxon>
        <taxon>Brachyspiraceae</taxon>
        <taxon>Brachyspira</taxon>
    </lineage>
</organism>
<evidence type="ECO:0000313" key="4">
    <source>
        <dbReference type="Proteomes" id="UP000043763"/>
    </source>
</evidence>
<name>A0A0G4K512_9SPIR</name>
<reference evidence="4" key="1">
    <citation type="submission" date="2015-04" db="EMBL/GenBank/DDBJ databases">
        <authorList>
            <person name="Mushtaq Mamoona"/>
        </authorList>
    </citation>
    <scope>NUCLEOTIDE SEQUENCE [LARGE SCALE GENOMIC DNA]</scope>
    <source>
        <strain evidence="4">AN4859/03</strain>
    </source>
</reference>
<proteinExistence type="inferred from homology"/>
<dbReference type="Pfam" id="PF02583">
    <property type="entry name" value="Trns_repr_metal"/>
    <property type="match status" value="1"/>
</dbReference>
<sequence length="201" mass="23385">MLIENDLKILSPSEADEIINNTDNIVILDVRTEMEHNYEGMIEDSISMDFLKPRVFKREISKLDKEAPYLLYCSIGKLSIKAAEYMKEEGFKNLYILEGGLKAWNKHFGDNNKVSKFDREEAVERRKRLIIRLNRIEGQIKGMKKMLAKGEYCGDILNQSLAVKAAMGSVNQEIMEVFLNTCMISPKEKEDFFRYMRKLIK</sequence>
<dbReference type="EMBL" id="CVLB01000001">
    <property type="protein sequence ID" value="CRF32220.1"/>
    <property type="molecule type" value="Genomic_DNA"/>
</dbReference>
<evidence type="ECO:0000259" key="2">
    <source>
        <dbReference type="PROSITE" id="PS50206"/>
    </source>
</evidence>
<dbReference type="InterPro" id="IPR003735">
    <property type="entry name" value="Metal_Tscrpt_repr"/>
</dbReference>